<dbReference type="AlphaFoldDB" id="A0A0A1XDJ1"/>
<feature type="domain" description="DNL-type" evidence="5">
    <location>
        <begin position="56"/>
        <end position="146"/>
    </location>
</feature>
<evidence type="ECO:0000259" key="5">
    <source>
        <dbReference type="PROSITE" id="PS51501"/>
    </source>
</evidence>
<dbReference type="GO" id="GO:0050821">
    <property type="term" value="P:protein stabilization"/>
    <property type="evidence" value="ECO:0007669"/>
    <property type="project" value="TreeGrafter"/>
</dbReference>
<dbReference type="GO" id="GO:0030150">
    <property type="term" value="P:protein import into mitochondrial matrix"/>
    <property type="evidence" value="ECO:0007669"/>
    <property type="project" value="TreeGrafter"/>
</dbReference>
<organism evidence="6">
    <name type="scientific">Zeugodacus cucurbitae</name>
    <name type="common">Melon fruit fly</name>
    <name type="synonym">Bactrocera cucurbitae</name>
    <dbReference type="NCBI Taxonomy" id="28588"/>
    <lineage>
        <taxon>Eukaryota</taxon>
        <taxon>Metazoa</taxon>
        <taxon>Ecdysozoa</taxon>
        <taxon>Arthropoda</taxon>
        <taxon>Hexapoda</taxon>
        <taxon>Insecta</taxon>
        <taxon>Pterygota</taxon>
        <taxon>Neoptera</taxon>
        <taxon>Endopterygota</taxon>
        <taxon>Diptera</taxon>
        <taxon>Brachycera</taxon>
        <taxon>Muscomorpha</taxon>
        <taxon>Tephritoidea</taxon>
        <taxon>Tephritidae</taxon>
        <taxon>Zeugodacus</taxon>
        <taxon>Zeugodacus</taxon>
    </lineage>
</organism>
<accession>A0A0A1XDJ1</accession>
<dbReference type="GO" id="GO:0005739">
    <property type="term" value="C:mitochondrion"/>
    <property type="evidence" value="ECO:0007669"/>
    <property type="project" value="TreeGrafter"/>
</dbReference>
<reference evidence="6" key="1">
    <citation type="submission" date="2014-11" db="EMBL/GenBank/DDBJ databases">
        <authorList>
            <person name="Geib S."/>
        </authorList>
    </citation>
    <scope>NUCLEOTIDE SEQUENCE</scope>
</reference>
<dbReference type="GO" id="GO:0006457">
    <property type="term" value="P:protein folding"/>
    <property type="evidence" value="ECO:0007669"/>
    <property type="project" value="TreeGrafter"/>
</dbReference>
<dbReference type="Pfam" id="PF05180">
    <property type="entry name" value="zf-DNL"/>
    <property type="match status" value="1"/>
</dbReference>
<evidence type="ECO:0000256" key="2">
    <source>
        <dbReference type="ARBA" id="ARBA00022771"/>
    </source>
</evidence>
<evidence type="ECO:0000313" key="6">
    <source>
        <dbReference type="EMBL" id="JAD09006.1"/>
    </source>
</evidence>
<name>A0A0A1XDJ1_ZEUCU</name>
<dbReference type="EMBL" id="GBXI01005286">
    <property type="protein sequence ID" value="JAD09006.1"/>
    <property type="molecule type" value="Transcribed_RNA"/>
</dbReference>
<evidence type="ECO:0000256" key="4">
    <source>
        <dbReference type="PROSITE-ProRule" id="PRU00834"/>
    </source>
</evidence>
<evidence type="ECO:0000256" key="1">
    <source>
        <dbReference type="ARBA" id="ARBA00022723"/>
    </source>
</evidence>
<dbReference type="GO" id="GO:0051087">
    <property type="term" value="F:protein-folding chaperone binding"/>
    <property type="evidence" value="ECO:0007669"/>
    <property type="project" value="TreeGrafter"/>
</dbReference>
<reference evidence="6" key="2">
    <citation type="journal article" date="2015" name="Gigascience">
        <title>Reconstructing a comprehensive transcriptome assembly of a white-pupal translocated strain of the pest fruit fly Bactrocera cucurbitae.</title>
        <authorList>
            <person name="Sim S.B."/>
            <person name="Calla B."/>
            <person name="Hall B."/>
            <person name="DeRego T."/>
            <person name="Geib S.M."/>
        </authorList>
    </citation>
    <scope>NUCLEOTIDE SEQUENCE</scope>
</reference>
<dbReference type="PANTHER" id="PTHR20922:SF13">
    <property type="entry name" value="DNL-TYPE ZINC FINGER PROTEIN"/>
    <property type="match status" value="1"/>
</dbReference>
<dbReference type="PROSITE" id="PS51501">
    <property type="entry name" value="ZF_DNL"/>
    <property type="match status" value="1"/>
</dbReference>
<dbReference type="PANTHER" id="PTHR20922">
    <property type="entry name" value="DNL-TYPE ZINC FINGER PROTEIN"/>
    <property type="match status" value="1"/>
</dbReference>
<dbReference type="InterPro" id="IPR024158">
    <property type="entry name" value="Mt_import_TIM15"/>
</dbReference>
<keyword evidence="3" id="KW-0862">Zinc</keyword>
<protein>
    <submittedName>
        <fullName evidence="6">DNL-type zinc finger protein</fullName>
    </submittedName>
</protein>
<gene>
    <name evidence="6" type="primary">dnlz</name>
    <name evidence="6" type="ORF">g.22847</name>
</gene>
<dbReference type="InterPro" id="IPR007853">
    <property type="entry name" value="Znf_DNL-typ"/>
</dbReference>
<proteinExistence type="predicted"/>
<keyword evidence="2 4" id="KW-0863">Zinc-finger</keyword>
<dbReference type="GO" id="GO:0008270">
    <property type="term" value="F:zinc ion binding"/>
    <property type="evidence" value="ECO:0007669"/>
    <property type="project" value="UniProtKB-KW"/>
</dbReference>
<evidence type="ECO:0000256" key="3">
    <source>
        <dbReference type="ARBA" id="ARBA00022833"/>
    </source>
</evidence>
<keyword evidence="1" id="KW-0479">Metal-binding</keyword>
<sequence>MYEMSLLRKSFNIYKYLRTFSGIALLKTSANEQIPFYKSHTLSRFVRSYTSKPLGYVAKNINLIYTCKVCQTRNSNMISDVSYRKGVVIVRCGGCSNNHLIADNLNWFTDLNGKKNIEEILAEKGERVYTEVSNVTDILSDDNKEF</sequence>